<gene>
    <name evidence="6" type="ORF">NX02_07460</name>
</gene>
<keyword evidence="7" id="KW-1185">Reference proteome</keyword>
<dbReference type="InterPro" id="IPR000847">
    <property type="entry name" value="LysR_HTH_N"/>
</dbReference>
<dbReference type="PANTHER" id="PTHR30537">
    <property type="entry name" value="HTH-TYPE TRANSCRIPTIONAL REGULATOR"/>
    <property type="match status" value="1"/>
</dbReference>
<comment type="similarity">
    <text evidence="1">Belongs to the LysR transcriptional regulatory family.</text>
</comment>
<dbReference type="InterPro" id="IPR036390">
    <property type="entry name" value="WH_DNA-bd_sf"/>
</dbReference>
<evidence type="ECO:0000313" key="6">
    <source>
        <dbReference type="EMBL" id="AHE53218.1"/>
    </source>
</evidence>
<dbReference type="GO" id="GO:0003700">
    <property type="term" value="F:DNA-binding transcription factor activity"/>
    <property type="evidence" value="ECO:0007669"/>
    <property type="project" value="InterPro"/>
</dbReference>
<proteinExistence type="inferred from homology"/>
<dbReference type="PROSITE" id="PS50931">
    <property type="entry name" value="HTH_LYSR"/>
    <property type="match status" value="1"/>
</dbReference>
<evidence type="ECO:0000256" key="3">
    <source>
        <dbReference type="ARBA" id="ARBA00023125"/>
    </source>
</evidence>
<dbReference type="HOGENOM" id="CLU_039613_16_4_5"/>
<evidence type="ECO:0000259" key="5">
    <source>
        <dbReference type="PROSITE" id="PS50931"/>
    </source>
</evidence>
<keyword evidence="4" id="KW-0804">Transcription</keyword>
<dbReference type="InterPro" id="IPR058163">
    <property type="entry name" value="LysR-type_TF_proteobact-type"/>
</dbReference>
<dbReference type="SUPFAM" id="SSF46785">
    <property type="entry name" value="Winged helix' DNA-binding domain"/>
    <property type="match status" value="1"/>
</dbReference>
<feature type="domain" description="HTH lysR-type" evidence="5">
    <location>
        <begin position="1"/>
        <end position="59"/>
    </location>
</feature>
<evidence type="ECO:0000256" key="4">
    <source>
        <dbReference type="ARBA" id="ARBA00023163"/>
    </source>
</evidence>
<dbReference type="EMBL" id="CP006644">
    <property type="protein sequence ID" value="AHE53218.1"/>
    <property type="molecule type" value="Genomic_DNA"/>
</dbReference>
<protein>
    <recommendedName>
        <fullName evidence="5">HTH lysR-type domain-containing protein</fullName>
    </recommendedName>
</protein>
<dbReference type="CDD" id="cd08422">
    <property type="entry name" value="PBP2_CrgA_like"/>
    <property type="match status" value="1"/>
</dbReference>
<name>W0AA68_9SPHN</name>
<dbReference type="Pfam" id="PF00126">
    <property type="entry name" value="HTH_1"/>
    <property type="match status" value="1"/>
</dbReference>
<keyword evidence="2" id="KW-0805">Transcription regulation</keyword>
<dbReference type="STRING" id="1123269.NX02_07460"/>
<accession>W0AA68</accession>
<evidence type="ECO:0000313" key="7">
    <source>
        <dbReference type="Proteomes" id="UP000018851"/>
    </source>
</evidence>
<dbReference type="Proteomes" id="UP000018851">
    <property type="component" value="Chromosome"/>
</dbReference>
<dbReference type="SUPFAM" id="SSF53850">
    <property type="entry name" value="Periplasmic binding protein-like II"/>
    <property type="match status" value="1"/>
</dbReference>
<dbReference type="Gene3D" id="1.10.10.10">
    <property type="entry name" value="Winged helix-like DNA-binding domain superfamily/Winged helix DNA-binding domain"/>
    <property type="match status" value="1"/>
</dbReference>
<keyword evidence="3" id="KW-0238">DNA-binding</keyword>
<reference evidence="6 7" key="1">
    <citation type="submission" date="2013-07" db="EMBL/GenBank/DDBJ databases">
        <title>Completed genome of Sphingomonas sanxanigenens NX02.</title>
        <authorList>
            <person name="Ma T."/>
            <person name="Huang H."/>
            <person name="Wu M."/>
            <person name="Li X."/>
            <person name="Li G."/>
        </authorList>
    </citation>
    <scope>NUCLEOTIDE SEQUENCE [LARGE SCALE GENOMIC DNA]</scope>
    <source>
        <strain evidence="6 7">NX02</strain>
    </source>
</reference>
<dbReference type="KEGG" id="ssan:NX02_07460"/>
<dbReference type="InterPro" id="IPR005119">
    <property type="entry name" value="LysR_subst-bd"/>
</dbReference>
<evidence type="ECO:0000256" key="2">
    <source>
        <dbReference type="ARBA" id="ARBA00023015"/>
    </source>
</evidence>
<dbReference type="Gene3D" id="3.40.190.290">
    <property type="match status" value="1"/>
</dbReference>
<dbReference type="RefSeq" id="WP_025291486.1">
    <property type="nucleotide sequence ID" value="NZ_CP006644.1"/>
</dbReference>
<dbReference type="AlphaFoldDB" id="W0AA68"/>
<dbReference type="Pfam" id="PF03466">
    <property type="entry name" value="LysR_substrate"/>
    <property type="match status" value="1"/>
</dbReference>
<dbReference type="PANTHER" id="PTHR30537:SF5">
    <property type="entry name" value="HTH-TYPE TRANSCRIPTIONAL ACTIVATOR TTDR-RELATED"/>
    <property type="match status" value="1"/>
</dbReference>
<dbReference type="PATRIC" id="fig|1123269.5.peg.1451"/>
<dbReference type="OrthoDB" id="9813056at2"/>
<dbReference type="GO" id="GO:0003677">
    <property type="term" value="F:DNA binding"/>
    <property type="evidence" value="ECO:0007669"/>
    <property type="project" value="UniProtKB-KW"/>
</dbReference>
<organism evidence="6 7">
    <name type="scientific">Sphingomonas sanxanigenens DSM 19645 = NX02</name>
    <dbReference type="NCBI Taxonomy" id="1123269"/>
    <lineage>
        <taxon>Bacteria</taxon>
        <taxon>Pseudomonadati</taxon>
        <taxon>Pseudomonadota</taxon>
        <taxon>Alphaproteobacteria</taxon>
        <taxon>Sphingomonadales</taxon>
        <taxon>Sphingomonadaceae</taxon>
        <taxon>Sphingomonas</taxon>
    </lineage>
</organism>
<dbReference type="InterPro" id="IPR036388">
    <property type="entry name" value="WH-like_DNA-bd_sf"/>
</dbReference>
<evidence type="ECO:0000256" key="1">
    <source>
        <dbReference type="ARBA" id="ARBA00009437"/>
    </source>
</evidence>
<dbReference type="eggNOG" id="COG0583">
    <property type="taxonomic scope" value="Bacteria"/>
</dbReference>
<sequence length="298" mass="32647">MDRIDAMRLLLDVSEAGSFSSVARQRAIATSTVALAISQLEEELGVNLMVRSTRKLVFTHEGELMLADARRIVSEWDAALSGMREDGPLSGPIRITATNDFGRVRLRPLLDAFQERHPGIQVTLLLSDSSVDLIEEHIDLAIRSGPLPDSAMRARMLIRGPRIVCASPEYWSRAGVPTHPRDLEDHNCIVLARPGAPLSTWPFREAGKILNVKVRGDRQASDGDVLREWGAAGAGVILKNQWDVRHELEAGTLTTALDEFVPWQVDLFAVHAGAPPSRRVAALIEFLTAALRDGSTAD</sequence>